<accession>A0A8H6I2U8</accession>
<protein>
    <submittedName>
        <fullName evidence="2">Uncharacterized protein</fullName>
    </submittedName>
</protein>
<name>A0A8H6I2U8_9AGAR</name>
<reference evidence="2 3" key="1">
    <citation type="submission" date="2020-07" db="EMBL/GenBank/DDBJ databases">
        <title>Comparative genomics of pyrophilous fungi reveals a link between fire events and developmental genes.</title>
        <authorList>
            <consortium name="DOE Joint Genome Institute"/>
            <person name="Steindorff A.S."/>
            <person name="Carver A."/>
            <person name="Calhoun S."/>
            <person name="Stillman K."/>
            <person name="Liu H."/>
            <person name="Lipzen A."/>
            <person name="Pangilinan J."/>
            <person name="Labutti K."/>
            <person name="Bruns T.D."/>
            <person name="Grigoriev I.V."/>
        </authorList>
    </citation>
    <scope>NUCLEOTIDE SEQUENCE [LARGE SCALE GENOMIC DNA]</scope>
    <source>
        <strain evidence="2 3">CBS 144469</strain>
    </source>
</reference>
<feature type="region of interest" description="Disordered" evidence="1">
    <location>
        <begin position="330"/>
        <end position="351"/>
    </location>
</feature>
<dbReference type="AlphaFoldDB" id="A0A8H6I2U8"/>
<gene>
    <name evidence="2" type="ORF">DFP72DRAFT_846271</name>
</gene>
<comment type="caution">
    <text evidence="2">The sequence shown here is derived from an EMBL/GenBank/DDBJ whole genome shotgun (WGS) entry which is preliminary data.</text>
</comment>
<evidence type="ECO:0000313" key="3">
    <source>
        <dbReference type="Proteomes" id="UP000521943"/>
    </source>
</evidence>
<proteinExistence type="predicted"/>
<dbReference type="Proteomes" id="UP000521943">
    <property type="component" value="Unassembled WGS sequence"/>
</dbReference>
<evidence type="ECO:0000313" key="2">
    <source>
        <dbReference type="EMBL" id="KAF6756897.1"/>
    </source>
</evidence>
<keyword evidence="3" id="KW-1185">Reference proteome</keyword>
<evidence type="ECO:0000256" key="1">
    <source>
        <dbReference type="SAM" id="MobiDB-lite"/>
    </source>
</evidence>
<feature type="region of interest" description="Disordered" evidence="1">
    <location>
        <begin position="292"/>
        <end position="311"/>
    </location>
</feature>
<sequence>MQQIAQPQPQVSSSLQVNSLQISGIACIGDLEVIHSQTPKPWTATRSFPEDNLVAEVLPDGKLLWFSTAKENYDFDTGSPHAFIGSRTVEPGSNDSMIFVYIKNGILIGQLTIPPATWHRCGFLRSRHSESRSISLKYLDSSQILGLLDLSVRTCQVLTVHCVSVNAAFASRSGNPELLSGDSILQTMGLDTEKMMEGVSSIDGDEGGLDWRLAFDIDSHSWFYIYSACAFGSGSKEDGRLNMISHQRIGLPRLQGLPGPPQFWLLVDCSTPKERKREKKYCPCEARTHDGGAVSPKGASTISAEPKRGEARQISAKLTQQMSLAGRDVENQRAAHPSNKSQLGEAKAGPRRYPHAWGSGLQCLLPKREGLYQVCAPAVKWAGSSAVNLRSILWTVEPRAVVYT</sequence>
<organism evidence="2 3">
    <name type="scientific">Ephemerocybe angulata</name>
    <dbReference type="NCBI Taxonomy" id="980116"/>
    <lineage>
        <taxon>Eukaryota</taxon>
        <taxon>Fungi</taxon>
        <taxon>Dikarya</taxon>
        <taxon>Basidiomycota</taxon>
        <taxon>Agaricomycotina</taxon>
        <taxon>Agaricomycetes</taxon>
        <taxon>Agaricomycetidae</taxon>
        <taxon>Agaricales</taxon>
        <taxon>Agaricineae</taxon>
        <taxon>Psathyrellaceae</taxon>
        <taxon>Ephemerocybe</taxon>
    </lineage>
</organism>
<dbReference type="EMBL" id="JACGCI010000024">
    <property type="protein sequence ID" value="KAF6756897.1"/>
    <property type="molecule type" value="Genomic_DNA"/>
</dbReference>